<name>A0A255ZS95_9FLAO</name>
<accession>A0A255ZS95</accession>
<dbReference type="SUPFAM" id="SSF53448">
    <property type="entry name" value="Nucleotide-diphospho-sugar transferases"/>
    <property type="match status" value="1"/>
</dbReference>
<dbReference type="PANTHER" id="PTHR21485:SF6">
    <property type="entry name" value="N-ACYLNEURAMINATE CYTIDYLYLTRANSFERASE-RELATED"/>
    <property type="match status" value="1"/>
</dbReference>
<gene>
    <name evidence="1" type="ORF">CHX27_08115</name>
</gene>
<dbReference type="Pfam" id="PF02348">
    <property type="entry name" value="CTP_transf_3"/>
    <property type="match status" value="1"/>
</dbReference>
<dbReference type="RefSeq" id="WP_094486262.1">
    <property type="nucleotide sequence ID" value="NZ_NOXX01000194.1"/>
</dbReference>
<dbReference type="AlphaFoldDB" id="A0A255ZS95"/>
<dbReference type="PANTHER" id="PTHR21485">
    <property type="entry name" value="HAD SUPERFAMILY MEMBERS CMAS AND KDSC"/>
    <property type="match status" value="1"/>
</dbReference>
<evidence type="ECO:0000313" key="2">
    <source>
        <dbReference type="Proteomes" id="UP000216035"/>
    </source>
</evidence>
<dbReference type="GO" id="GO:0008781">
    <property type="term" value="F:N-acylneuraminate cytidylyltransferase activity"/>
    <property type="evidence" value="ECO:0007669"/>
    <property type="project" value="TreeGrafter"/>
</dbReference>
<dbReference type="InterPro" id="IPR029044">
    <property type="entry name" value="Nucleotide-diphossugar_trans"/>
</dbReference>
<dbReference type="InterPro" id="IPR050793">
    <property type="entry name" value="CMP-NeuNAc_synthase"/>
</dbReference>
<protein>
    <recommendedName>
        <fullName evidence="3">Acylneuraminate cytidylyltransferase</fullName>
    </recommendedName>
</protein>
<dbReference type="Proteomes" id="UP000216035">
    <property type="component" value="Unassembled WGS sequence"/>
</dbReference>
<evidence type="ECO:0000313" key="1">
    <source>
        <dbReference type="EMBL" id="OYQ44262.1"/>
    </source>
</evidence>
<dbReference type="Gene3D" id="3.90.550.10">
    <property type="entry name" value="Spore Coat Polysaccharide Biosynthesis Protein SpsA, Chain A"/>
    <property type="match status" value="1"/>
</dbReference>
<reference evidence="1 2" key="1">
    <citation type="submission" date="2017-07" db="EMBL/GenBank/DDBJ databases">
        <title>Flavobacterium cyanobacteriorum sp. nov., isolated from cyanobacterial aggregates in a eutrophic lake.</title>
        <authorList>
            <person name="Cai H."/>
        </authorList>
    </citation>
    <scope>NUCLEOTIDE SEQUENCE [LARGE SCALE GENOMIC DNA]</scope>
    <source>
        <strain evidence="1 2">TH167</strain>
    </source>
</reference>
<keyword evidence="2" id="KW-1185">Reference proteome</keyword>
<dbReference type="InterPro" id="IPR003329">
    <property type="entry name" value="Cytidylyl_trans"/>
</dbReference>
<dbReference type="OrthoDB" id="9805604at2"/>
<evidence type="ECO:0008006" key="3">
    <source>
        <dbReference type="Google" id="ProtNLM"/>
    </source>
</evidence>
<dbReference type="CDD" id="cd02513">
    <property type="entry name" value="CMP-NeuAc_Synthase"/>
    <property type="match status" value="1"/>
</dbReference>
<comment type="caution">
    <text evidence="1">The sequence shown here is derived from an EMBL/GenBank/DDBJ whole genome shotgun (WGS) entry which is preliminary data.</text>
</comment>
<dbReference type="EMBL" id="NOXX01000194">
    <property type="protein sequence ID" value="OYQ44262.1"/>
    <property type="molecule type" value="Genomic_DNA"/>
</dbReference>
<sequence length="234" mass="26274">MKTIAIIPARGNSKGIPGKNLAKIGGLSLIEHTIRCAKNAKLLTKVVLTTDCENIAEVAEAAGCQVINRPKNLAQDDSSVVDAILHTLSVVEEEFDAIVLLQPTAPLRTGANLDEVIEILKNDRNTDAVVSVVAIEDLHPARMYRLENLRLVSLESENETKRRQDLDKVFIRNGCFYVIRSANFLREKTLMIKNKVPYEMDANFLLNIDTPRDLKIAEIIYDEWKTHISDNRIK</sequence>
<proteinExistence type="predicted"/>
<organism evidence="1 2">
    <name type="scientific">Flavobacterium aurantiibacter</name>
    <dbReference type="NCBI Taxonomy" id="2023067"/>
    <lineage>
        <taxon>Bacteria</taxon>
        <taxon>Pseudomonadati</taxon>
        <taxon>Bacteroidota</taxon>
        <taxon>Flavobacteriia</taxon>
        <taxon>Flavobacteriales</taxon>
        <taxon>Flavobacteriaceae</taxon>
        <taxon>Flavobacterium</taxon>
    </lineage>
</organism>